<dbReference type="PANTHER" id="PTHR31595:SF27">
    <property type="entry name" value="WAX SYNTHASE DOMAIN-CONTAINING PROTEIN-RELATED"/>
    <property type="match status" value="1"/>
</dbReference>
<dbReference type="AlphaFoldDB" id="A0A6A6INU9"/>
<keyword evidence="4 7" id="KW-0812">Transmembrane</keyword>
<dbReference type="InterPro" id="IPR044851">
    <property type="entry name" value="Wax_synthase"/>
</dbReference>
<dbReference type="Pfam" id="PF13813">
    <property type="entry name" value="MBOAT_2"/>
    <property type="match status" value="1"/>
</dbReference>
<dbReference type="InterPro" id="IPR032805">
    <property type="entry name" value="Wax_synthase_dom"/>
</dbReference>
<feature type="transmembrane region" description="Helical" evidence="7">
    <location>
        <begin position="279"/>
        <end position="299"/>
    </location>
</feature>
<gene>
    <name evidence="9" type="ORF">BU26DRAFT_563202</name>
</gene>
<dbReference type="OrthoDB" id="1077582at2759"/>
<evidence type="ECO:0000313" key="10">
    <source>
        <dbReference type="Proteomes" id="UP000800094"/>
    </source>
</evidence>
<reference evidence="9" key="1">
    <citation type="journal article" date="2020" name="Stud. Mycol.">
        <title>101 Dothideomycetes genomes: a test case for predicting lifestyles and emergence of pathogens.</title>
        <authorList>
            <person name="Haridas S."/>
            <person name="Albert R."/>
            <person name="Binder M."/>
            <person name="Bloem J."/>
            <person name="Labutti K."/>
            <person name="Salamov A."/>
            <person name="Andreopoulos B."/>
            <person name="Baker S."/>
            <person name="Barry K."/>
            <person name="Bills G."/>
            <person name="Bluhm B."/>
            <person name="Cannon C."/>
            <person name="Castanera R."/>
            <person name="Culley D."/>
            <person name="Daum C."/>
            <person name="Ezra D."/>
            <person name="Gonzalez J."/>
            <person name="Henrissat B."/>
            <person name="Kuo A."/>
            <person name="Liang C."/>
            <person name="Lipzen A."/>
            <person name="Lutzoni F."/>
            <person name="Magnuson J."/>
            <person name="Mondo S."/>
            <person name="Nolan M."/>
            <person name="Ohm R."/>
            <person name="Pangilinan J."/>
            <person name="Park H.-J."/>
            <person name="Ramirez L."/>
            <person name="Alfaro M."/>
            <person name="Sun H."/>
            <person name="Tritt A."/>
            <person name="Yoshinaga Y."/>
            <person name="Zwiers L.-H."/>
            <person name="Turgeon B."/>
            <person name="Goodwin S."/>
            <person name="Spatafora J."/>
            <person name="Crous P."/>
            <person name="Grigoriev I."/>
        </authorList>
    </citation>
    <scope>NUCLEOTIDE SEQUENCE</scope>
    <source>
        <strain evidence="9">CBS 122368</strain>
    </source>
</reference>
<feature type="transmembrane region" description="Helical" evidence="7">
    <location>
        <begin position="311"/>
        <end position="333"/>
    </location>
</feature>
<evidence type="ECO:0000256" key="7">
    <source>
        <dbReference type="SAM" id="Phobius"/>
    </source>
</evidence>
<dbReference type="EMBL" id="ML987193">
    <property type="protein sequence ID" value="KAF2251260.1"/>
    <property type="molecule type" value="Genomic_DNA"/>
</dbReference>
<feature type="transmembrane region" description="Helical" evidence="7">
    <location>
        <begin position="353"/>
        <end position="371"/>
    </location>
</feature>
<sequence length="401" mass="44189">MATRILSQVLTQVALRPPHLLLFELLISSATIGFTSPHSLVCPAAVPLLGVCVYSIVRTSTLYMRSRWAALRGGFSFTILLQYLDLAVINGSSKEILLDRFKFGWNSMWAFRRVGMLEEAKNVPPFSNTDRSYIPSRWAFVSRQAAAAFTCYLLLDMLGSRKPPANARELFNPELVLLFARLSGVTAAEIKRRALAIAGFAVTFYCVIQGFQSLSATVAVALGLSKVENWRPAFGSVADAYCLKNVWVKFWHQLLRRPLTGPSSAIVHDVLRRPRGSPLAGSVTLILTFALSGALHTVAGVASGMPLRKLGVFRFFCTQGFGVLLEQAVVSIFRRENGQGKESMRPPIALRALGYAWVAAFMTWSGPAWIYPQAARQSTEAAASILPFSMVEVVRKMRSYS</sequence>
<feature type="transmembrane region" description="Helical" evidence="7">
    <location>
        <begin position="38"/>
        <end position="57"/>
    </location>
</feature>
<dbReference type="GO" id="GO:0006629">
    <property type="term" value="P:lipid metabolic process"/>
    <property type="evidence" value="ECO:0007669"/>
    <property type="project" value="InterPro"/>
</dbReference>
<evidence type="ECO:0000256" key="1">
    <source>
        <dbReference type="ARBA" id="ARBA00004141"/>
    </source>
</evidence>
<evidence type="ECO:0000256" key="5">
    <source>
        <dbReference type="ARBA" id="ARBA00022989"/>
    </source>
</evidence>
<keyword evidence="6 7" id="KW-0472">Membrane</keyword>
<dbReference type="GO" id="GO:0016020">
    <property type="term" value="C:membrane"/>
    <property type="evidence" value="ECO:0007669"/>
    <property type="project" value="UniProtKB-SubCell"/>
</dbReference>
<evidence type="ECO:0000256" key="3">
    <source>
        <dbReference type="ARBA" id="ARBA00022679"/>
    </source>
</evidence>
<dbReference type="PANTHER" id="PTHR31595">
    <property type="entry name" value="LONG-CHAIN-ALCOHOL O-FATTY-ACYLTRANSFERASE 3-RELATED"/>
    <property type="match status" value="1"/>
</dbReference>
<keyword evidence="3" id="KW-0808">Transferase</keyword>
<proteinExistence type="inferred from homology"/>
<protein>
    <recommendedName>
        <fullName evidence="8">Wax synthase domain-containing protein</fullName>
    </recommendedName>
</protein>
<dbReference type="GO" id="GO:0008374">
    <property type="term" value="F:O-acyltransferase activity"/>
    <property type="evidence" value="ECO:0007669"/>
    <property type="project" value="InterPro"/>
</dbReference>
<keyword evidence="5 7" id="KW-1133">Transmembrane helix</keyword>
<keyword evidence="10" id="KW-1185">Reference proteome</keyword>
<name>A0A6A6INU9_9PLEO</name>
<evidence type="ECO:0000313" key="9">
    <source>
        <dbReference type="EMBL" id="KAF2251260.1"/>
    </source>
</evidence>
<evidence type="ECO:0000256" key="6">
    <source>
        <dbReference type="ARBA" id="ARBA00023136"/>
    </source>
</evidence>
<feature type="transmembrane region" description="Helical" evidence="7">
    <location>
        <begin position="194"/>
        <end position="224"/>
    </location>
</feature>
<dbReference type="RefSeq" id="XP_033686264.1">
    <property type="nucleotide sequence ID" value="XM_033833129.1"/>
</dbReference>
<evidence type="ECO:0000256" key="4">
    <source>
        <dbReference type="ARBA" id="ARBA00022692"/>
    </source>
</evidence>
<dbReference type="GeneID" id="54586459"/>
<accession>A0A6A6INU9</accession>
<evidence type="ECO:0000259" key="8">
    <source>
        <dbReference type="Pfam" id="PF13813"/>
    </source>
</evidence>
<dbReference type="Proteomes" id="UP000800094">
    <property type="component" value="Unassembled WGS sequence"/>
</dbReference>
<evidence type="ECO:0000256" key="2">
    <source>
        <dbReference type="ARBA" id="ARBA00007282"/>
    </source>
</evidence>
<comment type="similarity">
    <text evidence="2">Belongs to the wax synthase family.</text>
</comment>
<organism evidence="9 10">
    <name type="scientific">Trematosphaeria pertusa</name>
    <dbReference type="NCBI Taxonomy" id="390896"/>
    <lineage>
        <taxon>Eukaryota</taxon>
        <taxon>Fungi</taxon>
        <taxon>Dikarya</taxon>
        <taxon>Ascomycota</taxon>
        <taxon>Pezizomycotina</taxon>
        <taxon>Dothideomycetes</taxon>
        <taxon>Pleosporomycetidae</taxon>
        <taxon>Pleosporales</taxon>
        <taxon>Massarineae</taxon>
        <taxon>Trematosphaeriaceae</taxon>
        <taxon>Trematosphaeria</taxon>
    </lineage>
</organism>
<comment type="subcellular location">
    <subcellularLocation>
        <location evidence="1">Membrane</location>
        <topology evidence="1">Multi-pass membrane protein</topology>
    </subcellularLocation>
</comment>
<feature type="domain" description="Wax synthase" evidence="8">
    <location>
        <begin position="230"/>
        <end position="317"/>
    </location>
</feature>